<sequence length="244" mass="27605">MAIPKRLKNAPLIEAIWQMQFNVPGAGDILAGQLYKALQVSHPHLRHTPLPTINIPPIVADMDPNLRFAPKIRLEDPDSSFLWQIGNRVVTVNCRAPYAGWERFKEEIVQTIGFIRESGLIQTTERHSLRYIDLITLEPAPDLSSLQLSIKLGKFQIGKNQLQMRVELSDDGVGHVVQISTPTKVGPIGGQREGTIIDLESYTPQEKSWDAMVSEIESLHDRSKTFFFEQILTSHAIERMDPEY</sequence>
<organism evidence="1 2">
    <name type="scientific">Acidithiobacillus ferrivorans</name>
    <dbReference type="NCBI Taxonomy" id="160808"/>
    <lineage>
        <taxon>Bacteria</taxon>
        <taxon>Pseudomonadati</taxon>
        <taxon>Pseudomonadota</taxon>
        <taxon>Acidithiobacillia</taxon>
        <taxon>Acidithiobacillales</taxon>
        <taxon>Acidithiobacillaceae</taxon>
        <taxon>Acidithiobacillus</taxon>
    </lineage>
</organism>
<proteinExistence type="predicted"/>
<dbReference type="InterPro" id="IPR026349">
    <property type="entry name" value="CHP04255"/>
</dbReference>
<name>A0A7T4WD86_9PROT</name>
<dbReference type="Proteomes" id="UP000595420">
    <property type="component" value="Chromosome"/>
</dbReference>
<dbReference type="NCBIfam" id="TIGR04255">
    <property type="entry name" value="sporadTIGR04255"/>
    <property type="match status" value="1"/>
</dbReference>
<protein>
    <submittedName>
        <fullName evidence="1">TIGR04255 family protein</fullName>
    </submittedName>
</protein>
<evidence type="ECO:0000313" key="2">
    <source>
        <dbReference type="Proteomes" id="UP000595420"/>
    </source>
</evidence>
<evidence type="ECO:0000313" key="1">
    <source>
        <dbReference type="EMBL" id="QQD72307.1"/>
    </source>
</evidence>
<accession>A0A7T4WD86</accession>
<dbReference type="RefSeq" id="WP_198660340.1">
    <property type="nucleotide sequence ID" value="NZ_CP059488.1"/>
</dbReference>
<dbReference type="AlphaFoldDB" id="A0A7T4WD86"/>
<reference evidence="1 2" key="1">
    <citation type="submission" date="2020-07" db="EMBL/GenBank/DDBJ databases">
        <title>Complete genome sequence analysis of Acidithiobacillus ferrivorans XJFY6S-08 reveals extreme environmental adaptation to alpine acid mine drainage.</title>
        <authorList>
            <person name="Yan L."/>
            <person name="Ni Y."/>
        </authorList>
    </citation>
    <scope>NUCLEOTIDE SEQUENCE [LARGE SCALE GENOMIC DNA]</scope>
    <source>
        <strain evidence="1 2">XJFY6S-08</strain>
    </source>
</reference>
<gene>
    <name evidence="1" type="ORF">H2515_13015</name>
</gene>
<dbReference type="EMBL" id="CP059488">
    <property type="protein sequence ID" value="QQD72307.1"/>
    <property type="molecule type" value="Genomic_DNA"/>
</dbReference>